<dbReference type="OrthoDB" id="10544261at2759"/>
<evidence type="ECO:0000313" key="3">
    <source>
        <dbReference type="Proteomes" id="UP000696573"/>
    </source>
</evidence>
<reference evidence="2" key="1">
    <citation type="submission" date="2021-10" db="EMBL/GenBank/DDBJ databases">
        <authorList>
            <person name="Piombo E."/>
        </authorList>
    </citation>
    <scope>NUCLEOTIDE SEQUENCE</scope>
</reference>
<keyword evidence="1" id="KW-0812">Transmembrane</keyword>
<comment type="caution">
    <text evidence="2">The sequence shown here is derived from an EMBL/GenBank/DDBJ whole genome shotgun (WGS) entry which is preliminary data.</text>
</comment>
<proteinExistence type="predicted"/>
<evidence type="ECO:0000256" key="1">
    <source>
        <dbReference type="SAM" id="Phobius"/>
    </source>
</evidence>
<dbReference type="Proteomes" id="UP000696573">
    <property type="component" value="Unassembled WGS sequence"/>
</dbReference>
<evidence type="ECO:0000313" key="2">
    <source>
        <dbReference type="EMBL" id="CAH0017961.1"/>
    </source>
</evidence>
<feature type="transmembrane region" description="Helical" evidence="1">
    <location>
        <begin position="21"/>
        <end position="41"/>
    </location>
</feature>
<dbReference type="EMBL" id="CABFNQ020000528">
    <property type="protein sequence ID" value="CAH0017961.1"/>
    <property type="molecule type" value="Genomic_DNA"/>
</dbReference>
<gene>
    <name evidence="2" type="ORF">CRHIZ90672A_00009998</name>
</gene>
<keyword evidence="3" id="KW-1185">Reference proteome</keyword>
<keyword evidence="1" id="KW-0472">Membrane</keyword>
<protein>
    <submittedName>
        <fullName evidence="2">Uncharacterized protein</fullName>
    </submittedName>
</protein>
<keyword evidence="1" id="KW-1133">Transmembrane helix</keyword>
<organism evidence="2 3">
    <name type="scientific">Clonostachys rhizophaga</name>
    <dbReference type="NCBI Taxonomy" id="160324"/>
    <lineage>
        <taxon>Eukaryota</taxon>
        <taxon>Fungi</taxon>
        <taxon>Dikarya</taxon>
        <taxon>Ascomycota</taxon>
        <taxon>Pezizomycotina</taxon>
        <taxon>Sordariomycetes</taxon>
        <taxon>Hypocreomycetidae</taxon>
        <taxon>Hypocreales</taxon>
        <taxon>Bionectriaceae</taxon>
        <taxon>Clonostachys</taxon>
    </lineage>
</organism>
<feature type="transmembrane region" description="Helical" evidence="1">
    <location>
        <begin position="47"/>
        <end position="70"/>
    </location>
</feature>
<name>A0A9N9YHU4_9HYPO</name>
<dbReference type="AlphaFoldDB" id="A0A9N9YHU4"/>
<sequence length="124" mass="13500">MTDISQQADGWLNSTQISQPHIIFITIAIIIITTITINIIIITTVNINTIIITIDIIITGIITAAAVNYIDTIRVFIVRKLEKLAISLTLKLLQSLVSPLVFMNGPACVHVHVLDAPEGSLTSK</sequence>
<accession>A0A9N9YHU4</accession>